<keyword evidence="2" id="KW-0645">Protease</keyword>
<evidence type="ECO:0000256" key="6">
    <source>
        <dbReference type="SAM" id="SignalP"/>
    </source>
</evidence>
<evidence type="ECO:0000256" key="2">
    <source>
        <dbReference type="ARBA" id="ARBA00022670"/>
    </source>
</evidence>
<evidence type="ECO:0000256" key="5">
    <source>
        <dbReference type="ARBA" id="ARBA00023180"/>
    </source>
</evidence>
<evidence type="ECO:0000313" key="8">
    <source>
        <dbReference type="RefSeq" id="XP_035668032.1"/>
    </source>
</evidence>
<accession>A0A9J7KQ29</accession>
<reference evidence="8" key="2">
    <citation type="submission" date="2025-08" db="UniProtKB">
        <authorList>
            <consortium name="RefSeq"/>
        </authorList>
    </citation>
    <scope>IDENTIFICATION</scope>
    <source>
        <strain evidence="8">S238N-H82</strain>
        <tissue evidence="8">Testes</tissue>
    </source>
</reference>
<dbReference type="PANTHER" id="PTHR11010:SF107">
    <property type="entry name" value="DIPEPTIDYL PEPTIDASE 2"/>
    <property type="match status" value="1"/>
</dbReference>
<dbReference type="Gene3D" id="1.20.120.980">
    <property type="entry name" value="Serine carboxypeptidase S28, SKS domain"/>
    <property type="match status" value="1"/>
</dbReference>
<comment type="similarity">
    <text evidence="1">Belongs to the peptidase S28 family.</text>
</comment>
<dbReference type="Pfam" id="PF05577">
    <property type="entry name" value="Peptidase_S28"/>
    <property type="match status" value="1"/>
</dbReference>
<proteinExistence type="inferred from homology"/>
<evidence type="ECO:0000313" key="7">
    <source>
        <dbReference type="Proteomes" id="UP000001554"/>
    </source>
</evidence>
<dbReference type="GO" id="GO:0031982">
    <property type="term" value="C:vesicle"/>
    <property type="evidence" value="ECO:0000318"/>
    <property type="project" value="GO_Central"/>
</dbReference>
<dbReference type="InterPro" id="IPR008758">
    <property type="entry name" value="Peptidase_S28"/>
</dbReference>
<dbReference type="RefSeq" id="XP_035668032.1">
    <property type="nucleotide sequence ID" value="XM_035812139.1"/>
</dbReference>
<dbReference type="InterPro" id="IPR042269">
    <property type="entry name" value="Ser_carbopepase_S28_SKS"/>
</dbReference>
<dbReference type="GO" id="GO:0008239">
    <property type="term" value="F:dipeptidyl-peptidase activity"/>
    <property type="evidence" value="ECO:0000318"/>
    <property type="project" value="GO_Central"/>
</dbReference>
<protein>
    <submittedName>
        <fullName evidence="8">Dipeptidyl peptidase 2-like</fullName>
    </submittedName>
</protein>
<keyword evidence="4" id="KW-0378">Hydrolase</keyword>
<reference evidence="7" key="1">
    <citation type="journal article" date="2020" name="Nat. Ecol. Evol.">
        <title>Deeply conserved synteny resolves early events in vertebrate evolution.</title>
        <authorList>
            <person name="Simakov O."/>
            <person name="Marletaz F."/>
            <person name="Yue J.X."/>
            <person name="O'Connell B."/>
            <person name="Jenkins J."/>
            <person name="Brandt A."/>
            <person name="Calef R."/>
            <person name="Tung C.H."/>
            <person name="Huang T.K."/>
            <person name="Schmutz J."/>
            <person name="Satoh N."/>
            <person name="Yu J.K."/>
            <person name="Putnam N.H."/>
            <person name="Green R.E."/>
            <person name="Rokhsar D.S."/>
        </authorList>
    </citation>
    <scope>NUCLEOTIDE SEQUENCE [LARGE SCALE GENOMIC DNA]</scope>
    <source>
        <strain evidence="7">S238N-H82</strain>
    </source>
</reference>
<evidence type="ECO:0000256" key="1">
    <source>
        <dbReference type="ARBA" id="ARBA00011079"/>
    </source>
</evidence>
<organism evidence="7 8">
    <name type="scientific">Branchiostoma floridae</name>
    <name type="common">Florida lancelet</name>
    <name type="synonym">Amphioxus</name>
    <dbReference type="NCBI Taxonomy" id="7739"/>
    <lineage>
        <taxon>Eukaryota</taxon>
        <taxon>Metazoa</taxon>
        <taxon>Chordata</taxon>
        <taxon>Cephalochordata</taxon>
        <taxon>Leptocardii</taxon>
        <taxon>Amphioxiformes</taxon>
        <taxon>Branchiostomatidae</taxon>
        <taxon>Branchiostoma</taxon>
    </lineage>
</organism>
<dbReference type="GO" id="GO:0006508">
    <property type="term" value="P:proteolysis"/>
    <property type="evidence" value="ECO:0007669"/>
    <property type="project" value="UniProtKB-KW"/>
</dbReference>
<keyword evidence="7" id="KW-1185">Reference proteome</keyword>
<dbReference type="SUPFAM" id="SSF53474">
    <property type="entry name" value="alpha/beta-Hydrolases"/>
    <property type="match status" value="1"/>
</dbReference>
<keyword evidence="3 6" id="KW-0732">Signal</keyword>
<dbReference type="KEGG" id="bfo:118410424"/>
<dbReference type="PANTHER" id="PTHR11010">
    <property type="entry name" value="PROTEASE S28 PRO-X CARBOXYPEPTIDASE-RELATED"/>
    <property type="match status" value="1"/>
</dbReference>
<sequence length="489" mass="54616">MAAADVLVVRHSVVSLAVAVLFVTFPHVSATRDPPHETRYFNQYLDHFNYASHGAETFQERVLVSDAFWRKEGPIFFYTGNEGPITSIWNEVGFIKDLAEKFEALIVFAEHRYYGESLPFGETTFNKENMGLLTVEQALADYAVLITNLTASYCEDPDVCPVIAFGGSYGGVLSAFMRLKYPNLVAGALASSANVYMSAGLTPGNELFQDVTEDFRRYNPRCPERVREGFAEMERLAGQGKQGLHEISSRMRLCSPLQHHADLVNMYRWVREAFTVLAMEDLPYSISNGPSLPAYPVNASCDLLLKASDGIEGILQAVGMLYNFTSNLTCFDLHRDFVPCADPTGCSLMPGAQAWDYQTCTEISLLESTNNVTDMFPPDAFTEETRAAHCWQRWGVTPRPGWLATQFWGKDLKPSSNIIFSNGDLDPWRRGGVLQNVSSSIVAMVIEGGAHMMDLRVPNPADPQSVIHVRQQEAYLIGRWIREATNQRE</sequence>
<dbReference type="AlphaFoldDB" id="A0A9J7KQ29"/>
<dbReference type="OMA" id="FSCCHAV"/>
<name>A0A9J7KQ29_BRAFL</name>
<feature type="signal peptide" evidence="6">
    <location>
        <begin position="1"/>
        <end position="30"/>
    </location>
</feature>
<evidence type="ECO:0000256" key="4">
    <source>
        <dbReference type="ARBA" id="ARBA00022801"/>
    </source>
</evidence>
<gene>
    <name evidence="8" type="primary">LOC118410424</name>
</gene>
<feature type="chain" id="PRO_5039920662" evidence="6">
    <location>
        <begin position="31"/>
        <end position="489"/>
    </location>
</feature>
<dbReference type="GO" id="GO:0070008">
    <property type="term" value="F:serine-type exopeptidase activity"/>
    <property type="evidence" value="ECO:0007669"/>
    <property type="project" value="InterPro"/>
</dbReference>
<dbReference type="InterPro" id="IPR029058">
    <property type="entry name" value="AB_hydrolase_fold"/>
</dbReference>
<dbReference type="Gene3D" id="3.40.50.1820">
    <property type="entry name" value="alpha/beta hydrolase"/>
    <property type="match status" value="1"/>
</dbReference>
<keyword evidence="5" id="KW-0325">Glycoprotein</keyword>
<dbReference type="Proteomes" id="UP000001554">
    <property type="component" value="Chromosome 2"/>
</dbReference>
<dbReference type="OrthoDB" id="2130629at2759"/>
<dbReference type="GeneID" id="118410424"/>
<evidence type="ECO:0000256" key="3">
    <source>
        <dbReference type="ARBA" id="ARBA00022729"/>
    </source>
</evidence>